<dbReference type="AlphaFoldDB" id="A0A1H6YLM3"/>
<name>A0A1H6YLM3_9PSED</name>
<evidence type="ECO:0000256" key="3">
    <source>
        <dbReference type="RuleBase" id="RU361196"/>
    </source>
</evidence>
<dbReference type="EMBL" id="FNZE01000008">
    <property type="protein sequence ID" value="SEJ42218.1"/>
    <property type="molecule type" value="Genomic_DNA"/>
</dbReference>
<feature type="domain" description="Glycoside hydrolase family 57 N-terminal" evidence="4">
    <location>
        <begin position="5"/>
        <end position="424"/>
    </location>
</feature>
<dbReference type="GO" id="GO:0005975">
    <property type="term" value="P:carbohydrate metabolic process"/>
    <property type="evidence" value="ECO:0007669"/>
    <property type="project" value="InterPro"/>
</dbReference>
<comment type="similarity">
    <text evidence="1 3">Belongs to the glycosyl hydrolase 57 family.</text>
</comment>
<dbReference type="InterPro" id="IPR011330">
    <property type="entry name" value="Glyco_hydro/deAcase_b/a-brl"/>
</dbReference>
<dbReference type="OrthoDB" id="9759321at2"/>
<dbReference type="GO" id="GO:0003824">
    <property type="term" value="F:catalytic activity"/>
    <property type="evidence" value="ECO:0007669"/>
    <property type="project" value="InterPro"/>
</dbReference>
<organism evidence="5 6">
    <name type="scientific">Pseudomonas linyingensis</name>
    <dbReference type="NCBI Taxonomy" id="915471"/>
    <lineage>
        <taxon>Bacteria</taxon>
        <taxon>Pseudomonadati</taxon>
        <taxon>Pseudomonadota</taxon>
        <taxon>Gammaproteobacteria</taxon>
        <taxon>Pseudomonadales</taxon>
        <taxon>Pseudomonadaceae</taxon>
        <taxon>Pseudomonas</taxon>
    </lineage>
</organism>
<evidence type="ECO:0000256" key="1">
    <source>
        <dbReference type="ARBA" id="ARBA00006821"/>
    </source>
</evidence>
<dbReference type="CDD" id="cd10796">
    <property type="entry name" value="GH57N_APU"/>
    <property type="match status" value="1"/>
</dbReference>
<accession>A0A1H6YLM3</accession>
<evidence type="ECO:0000313" key="5">
    <source>
        <dbReference type="EMBL" id="SEJ42218.1"/>
    </source>
</evidence>
<protein>
    <submittedName>
        <fullName evidence="5">Alpha-amylase/alpha-mannosidase, GH57 family</fullName>
    </submittedName>
</protein>
<dbReference type="Pfam" id="PF03065">
    <property type="entry name" value="Glyco_hydro_57"/>
    <property type="match status" value="1"/>
</dbReference>
<evidence type="ECO:0000259" key="4">
    <source>
        <dbReference type="Pfam" id="PF03065"/>
    </source>
</evidence>
<dbReference type="Gene3D" id="3.20.110.10">
    <property type="entry name" value="Glycoside hydrolase 38, N terminal domain"/>
    <property type="match status" value="1"/>
</dbReference>
<sequence>MADLALLWHMHQPDYRHPETGQFVLPWVLLHALKDYTDMAGHLERHPGVHCTVNFVPVLLEQIEDYCAQLHNRQWRDTLLRILDAPSSQALSEADRAWLLDNAFHCNAPTMLEPFAPYRRLRDLANLLREQDGDALHYLADHYFTDLATWYLLAWSGETLRRAGGVIPELMAKGSEFDQQDRQALLGEVTRILGDLIPRYRALAESGQIELSCTPSHHPLAPLLLDFHVAREAMPECSLPSSPDYPGGRSRVAAQLDAGRSSHQRRFGKPPSGLWPAEGALSTAFLKQIAEAGFVWTASGQGVLRHSAGDAADVGVPWQAPEGTPADITLFFRNESLSDQIGFEYAKWHGRDAAEHFMHEANALHEQDPRNLIPVFLDGENAWEYYPYNGWYFFSNLYTALEQSDTIRTVTLSQAAAAHRDRRVRLPRLTAGSWVFGTLSTWIGSPDKNRAWELLCTAKQCTDRVLDSGRLSAERRAQVLQCLSGCESSDWFWWLGDYNSPHSVASFDLLFRDNLKALYRLLELPVPASLEHPISHGGASDSAGTMRRAVAPEIPEAPEGGP</sequence>
<dbReference type="InterPro" id="IPR052046">
    <property type="entry name" value="GH57_Enzymes"/>
</dbReference>
<dbReference type="InterPro" id="IPR004300">
    <property type="entry name" value="Glyco_hydro_57_N"/>
</dbReference>
<reference evidence="6" key="1">
    <citation type="submission" date="2016-10" db="EMBL/GenBank/DDBJ databases">
        <authorList>
            <person name="Varghese N."/>
            <person name="Submissions S."/>
        </authorList>
    </citation>
    <scope>NUCLEOTIDE SEQUENCE [LARGE SCALE GENOMIC DNA]</scope>
    <source>
        <strain evidence="6">LMG 25967</strain>
    </source>
</reference>
<dbReference type="PANTHER" id="PTHR36306">
    <property type="entry name" value="ALPHA-AMYLASE-RELATED-RELATED"/>
    <property type="match status" value="1"/>
</dbReference>
<keyword evidence="2 3" id="KW-0119">Carbohydrate metabolism</keyword>
<dbReference type="STRING" id="915471.SAMN05216201_108135"/>
<evidence type="ECO:0000256" key="2">
    <source>
        <dbReference type="ARBA" id="ARBA00023277"/>
    </source>
</evidence>
<dbReference type="RefSeq" id="WP_090311094.1">
    <property type="nucleotide sequence ID" value="NZ_FNZE01000008.1"/>
</dbReference>
<gene>
    <name evidence="5" type="ORF">SAMN05216201_108135</name>
</gene>
<dbReference type="SUPFAM" id="SSF88713">
    <property type="entry name" value="Glycoside hydrolase/deacetylase"/>
    <property type="match status" value="1"/>
</dbReference>
<evidence type="ECO:0000313" key="6">
    <source>
        <dbReference type="Proteomes" id="UP000242930"/>
    </source>
</evidence>
<dbReference type="InterPro" id="IPR027291">
    <property type="entry name" value="Glyco_hydro_38_N_sf"/>
</dbReference>
<proteinExistence type="inferred from homology"/>
<dbReference type="PANTHER" id="PTHR36306:SF1">
    <property type="entry name" value="ALPHA-AMYLASE-RELATED"/>
    <property type="match status" value="1"/>
</dbReference>
<keyword evidence="6" id="KW-1185">Reference proteome</keyword>
<dbReference type="Proteomes" id="UP000242930">
    <property type="component" value="Unassembled WGS sequence"/>
</dbReference>